<dbReference type="Pfam" id="PF04073">
    <property type="entry name" value="tRNA_edit"/>
    <property type="match status" value="1"/>
</dbReference>
<dbReference type="PANTHER" id="PTHR31423">
    <property type="entry name" value="YBAK DOMAIN-CONTAINING PROTEIN"/>
    <property type="match status" value="1"/>
</dbReference>
<dbReference type="OrthoDB" id="9798587at2"/>
<name>A0A174I4G9_9FIRM</name>
<proteinExistence type="inferred from homology"/>
<dbReference type="EMBL" id="CYZU01000035">
    <property type="protein sequence ID" value="CUO79935.1"/>
    <property type="molecule type" value="Genomic_DNA"/>
</dbReference>
<dbReference type="Proteomes" id="UP000095544">
    <property type="component" value="Unassembled WGS sequence"/>
</dbReference>
<protein>
    <submittedName>
        <fullName evidence="3">Prolyl-tRNA deacylase proX</fullName>
    </submittedName>
</protein>
<evidence type="ECO:0000256" key="1">
    <source>
        <dbReference type="ARBA" id="ARBA00010201"/>
    </source>
</evidence>
<dbReference type="STRING" id="39482.ERS852491_03340"/>
<evidence type="ECO:0000259" key="2">
    <source>
        <dbReference type="Pfam" id="PF04073"/>
    </source>
</evidence>
<organism evidence="3 4">
    <name type="scientific">Faecalicatena contorta</name>
    <dbReference type="NCBI Taxonomy" id="39482"/>
    <lineage>
        <taxon>Bacteria</taxon>
        <taxon>Bacillati</taxon>
        <taxon>Bacillota</taxon>
        <taxon>Clostridia</taxon>
        <taxon>Lachnospirales</taxon>
        <taxon>Lachnospiraceae</taxon>
        <taxon>Faecalicatena</taxon>
    </lineage>
</organism>
<comment type="similarity">
    <text evidence="1">Belongs to the PRORSD1 family.</text>
</comment>
<feature type="domain" description="YbaK/aminoacyl-tRNA synthetase-associated" evidence="2">
    <location>
        <begin position="49"/>
        <end position="168"/>
    </location>
</feature>
<dbReference type="Gene3D" id="3.90.960.10">
    <property type="entry name" value="YbaK/aminoacyl-tRNA synthetase-associated domain"/>
    <property type="match status" value="1"/>
</dbReference>
<dbReference type="SUPFAM" id="SSF55826">
    <property type="entry name" value="YbaK/ProRS associated domain"/>
    <property type="match status" value="1"/>
</dbReference>
<dbReference type="GO" id="GO:0002161">
    <property type="term" value="F:aminoacyl-tRNA deacylase activity"/>
    <property type="evidence" value="ECO:0007669"/>
    <property type="project" value="InterPro"/>
</dbReference>
<dbReference type="CDD" id="cd04335">
    <property type="entry name" value="PrdX_deacylase"/>
    <property type="match status" value="1"/>
</dbReference>
<dbReference type="InterPro" id="IPR036754">
    <property type="entry name" value="YbaK/aa-tRNA-synt-asso_dom_sf"/>
</dbReference>
<dbReference type="RefSeq" id="WP_055154363.1">
    <property type="nucleotide sequence ID" value="NZ_CYZU01000035.1"/>
</dbReference>
<sequence>MSEIYVSKEHFTGKPDCSGRTDKEARVYDLLDQLHITYEGVDHDVAPTIEACRAVEEELGILPCKNLFLRNRQKTTFFLLLMPGEKKFFTKDLSAQLGISRLSFAEPEFMEQYLGLTPGSVSVLGLMNDKDWYVDLLVDKELLDQEYMGCHPCMNTTSLKIKTGDILKKFLKYTGHRYRVVSL</sequence>
<dbReference type="InterPro" id="IPR040285">
    <property type="entry name" value="ProX/PRXD1"/>
</dbReference>
<accession>A0A174I4G9</accession>
<gene>
    <name evidence="3" type="primary">proX</name>
    <name evidence="3" type="ORF">ERS852491_03340</name>
</gene>
<dbReference type="AlphaFoldDB" id="A0A174I4G9"/>
<reference evidence="3 4" key="1">
    <citation type="submission" date="2015-09" db="EMBL/GenBank/DDBJ databases">
        <authorList>
            <consortium name="Pathogen Informatics"/>
        </authorList>
    </citation>
    <scope>NUCLEOTIDE SEQUENCE [LARGE SCALE GENOMIC DNA]</scope>
    <source>
        <strain evidence="3 4">2789STDY5834876</strain>
    </source>
</reference>
<dbReference type="InterPro" id="IPR007214">
    <property type="entry name" value="YbaK/aa-tRNA-synth-assoc-dom"/>
</dbReference>
<evidence type="ECO:0000313" key="4">
    <source>
        <dbReference type="Proteomes" id="UP000095544"/>
    </source>
</evidence>
<evidence type="ECO:0000313" key="3">
    <source>
        <dbReference type="EMBL" id="CUO79935.1"/>
    </source>
</evidence>
<dbReference type="PANTHER" id="PTHR31423:SF3">
    <property type="entry name" value="PROLYL-TRNA SYNTHETASE ASSOCIATED DOMAIN-CONTAINING PROTEIN 1-RELATED"/>
    <property type="match status" value="1"/>
</dbReference>